<feature type="region of interest" description="Disordered" evidence="1">
    <location>
        <begin position="106"/>
        <end position="141"/>
    </location>
</feature>
<dbReference type="AlphaFoldDB" id="A0A4U6TZL3"/>
<evidence type="ECO:0000313" key="2">
    <source>
        <dbReference type="EMBL" id="TKW07285.1"/>
    </source>
</evidence>
<feature type="compositionally biased region" description="Polar residues" evidence="1">
    <location>
        <begin position="106"/>
        <end position="130"/>
    </location>
</feature>
<reference evidence="2" key="1">
    <citation type="submission" date="2019-03" db="EMBL/GenBank/DDBJ databases">
        <title>WGS assembly of Setaria viridis.</title>
        <authorList>
            <person name="Huang P."/>
            <person name="Jenkins J."/>
            <person name="Grimwood J."/>
            <person name="Barry K."/>
            <person name="Healey A."/>
            <person name="Mamidi S."/>
            <person name="Sreedasyam A."/>
            <person name="Shu S."/>
            <person name="Feldman M."/>
            <person name="Wu J."/>
            <person name="Yu Y."/>
            <person name="Chen C."/>
            <person name="Johnson J."/>
            <person name="Rokhsar D."/>
            <person name="Baxter I."/>
            <person name="Schmutz J."/>
            <person name="Brutnell T."/>
            <person name="Kellogg E."/>
        </authorList>
    </citation>
    <scope>NUCLEOTIDE SEQUENCE [LARGE SCALE GENOMIC DNA]</scope>
</reference>
<evidence type="ECO:0000313" key="3">
    <source>
        <dbReference type="Proteomes" id="UP000298652"/>
    </source>
</evidence>
<dbReference type="EMBL" id="CM016558">
    <property type="protein sequence ID" value="TKW07285.1"/>
    <property type="molecule type" value="Genomic_DNA"/>
</dbReference>
<feature type="region of interest" description="Disordered" evidence="1">
    <location>
        <begin position="66"/>
        <end position="87"/>
    </location>
</feature>
<dbReference type="Proteomes" id="UP000298652">
    <property type="component" value="Chromosome 7"/>
</dbReference>
<keyword evidence="3" id="KW-1185">Reference proteome</keyword>
<name>A0A4U6TZL3_SETVI</name>
<accession>A0A4U6TZL3</accession>
<evidence type="ECO:0000256" key="1">
    <source>
        <dbReference type="SAM" id="MobiDB-lite"/>
    </source>
</evidence>
<organism evidence="2 3">
    <name type="scientific">Setaria viridis</name>
    <name type="common">Green bristlegrass</name>
    <name type="synonym">Setaria italica subsp. viridis</name>
    <dbReference type="NCBI Taxonomy" id="4556"/>
    <lineage>
        <taxon>Eukaryota</taxon>
        <taxon>Viridiplantae</taxon>
        <taxon>Streptophyta</taxon>
        <taxon>Embryophyta</taxon>
        <taxon>Tracheophyta</taxon>
        <taxon>Spermatophyta</taxon>
        <taxon>Magnoliopsida</taxon>
        <taxon>Liliopsida</taxon>
        <taxon>Poales</taxon>
        <taxon>Poaceae</taxon>
        <taxon>PACMAD clade</taxon>
        <taxon>Panicoideae</taxon>
        <taxon>Panicodae</taxon>
        <taxon>Paniceae</taxon>
        <taxon>Cenchrinae</taxon>
        <taxon>Setaria</taxon>
    </lineage>
</organism>
<proteinExistence type="predicted"/>
<sequence>MATATREIIDKIGKESPSLAGRADRDRRPEQERRPWDPRSPCIIFLLSLSFLPLLLRPVSTVTPSSFLRYKRRTGGPETGDSLSSGQQYTLTLPWSTSTLKRLGISSLSRPSETTTEPRLFCPNQSNNPVSPAPPSEALRA</sequence>
<protein>
    <submittedName>
        <fullName evidence="2">Uncharacterized protein</fullName>
    </submittedName>
</protein>
<gene>
    <name evidence="2" type="ORF">SEVIR_7G301200v2</name>
</gene>
<feature type="region of interest" description="Disordered" evidence="1">
    <location>
        <begin position="1"/>
        <end position="37"/>
    </location>
</feature>
<dbReference type="Gramene" id="TKW07285">
    <property type="protein sequence ID" value="TKW07285"/>
    <property type="gene ID" value="SEVIR_7G301200v2"/>
</dbReference>
<feature type="compositionally biased region" description="Basic and acidic residues" evidence="1">
    <location>
        <begin position="22"/>
        <end position="37"/>
    </location>
</feature>